<feature type="region of interest" description="Disordered" evidence="4">
    <location>
        <begin position="665"/>
        <end position="684"/>
    </location>
</feature>
<dbReference type="Gene3D" id="1.25.40.20">
    <property type="entry name" value="Ankyrin repeat-containing domain"/>
    <property type="match status" value="9"/>
</dbReference>
<reference evidence="6" key="1">
    <citation type="submission" date="2020-01" db="EMBL/GenBank/DDBJ databases">
        <title>Identification and distribution of gene clusters putatively required for synthesis of sphingolipid metabolism inhibitors in phylogenetically diverse species of the filamentous fungus Fusarium.</title>
        <authorList>
            <person name="Kim H.-S."/>
            <person name="Busman M."/>
            <person name="Brown D.W."/>
            <person name="Divon H."/>
            <person name="Uhlig S."/>
            <person name="Proctor R.H."/>
        </authorList>
    </citation>
    <scope>NUCLEOTIDE SEQUENCE</scope>
    <source>
        <strain evidence="6">NRRL 53441</strain>
    </source>
</reference>
<keyword evidence="1" id="KW-0677">Repeat</keyword>
<dbReference type="InterPro" id="IPR036770">
    <property type="entry name" value="Ankyrin_rpt-contain_sf"/>
</dbReference>
<feature type="repeat" description="ANK" evidence="3">
    <location>
        <begin position="1766"/>
        <end position="1798"/>
    </location>
</feature>
<dbReference type="SUPFAM" id="SSF52540">
    <property type="entry name" value="P-loop containing nucleoside triphosphate hydrolases"/>
    <property type="match status" value="1"/>
</dbReference>
<evidence type="ECO:0000256" key="1">
    <source>
        <dbReference type="ARBA" id="ARBA00022737"/>
    </source>
</evidence>
<feature type="repeat" description="ANK" evidence="3">
    <location>
        <begin position="595"/>
        <end position="623"/>
    </location>
</feature>
<proteinExistence type="predicted"/>
<evidence type="ECO:0000313" key="7">
    <source>
        <dbReference type="Proteomes" id="UP000605986"/>
    </source>
</evidence>
<sequence>MPGLLPKVARSDIARFNDLDMPLDDVVVVDRLAIADYNESDILPQDEATLKNLRDWIRPTKYEGDGSELKKHTSSYLEGTSQWLLDSPIFQQWHDGRDDGILWIRGVPGTGKSVLASRLIHHLSSEGCPVLYFFFRHTIQSNHRPESALRDWLAQALPFSPPLQLALLNLTSEPIDLDFVDDLSLVELWHLVRLALNTMPKAYCVVDALDEMDSNTLEHFLQLIDQLEIMHPDRVKLIITSRPIATIEKIVRNLRLLDIRLDKKVINPDISTYLQHRLVSFNLPSETKDAIKKAVLEKADGLFLYAKLTMDKIAGLEYEPETEILQTLERMPVNLSVMYGHLLREHMDRTGLPKGLNILVLQLVTHATRPLRLLEISDCIKMTQPQYGQDTGTTKNHVRTCCGPLLEVLPDETVRVVHHSLTEYLFGLTRSSADEDIPVFEPDSTHDLIANLCLSYLQTGYLDNMSFVEDNSVFRRTALAKQEFPPFMNYAVNNWHTHTKKATRRHFPQEKTNEKIFSLLMTPGSVGRLTALASQTHTRSRDPGYAGVQDEKMSVETEVLLFSVGLGLTNFIESFLERCGEEAVNYSGSQLIQPPLHRAVHKGKLEIIQLLLKHGAELDQHNYQGDTPLDLALGSQIHGRKVPPQPVIVENLLKAGADPWKIRGRSKRRSHVSMRPDEPYTPTRTAFSTCDETIAKLFIPYIETTDAANKALSWVLEGSRNIKVMRQILDLGLVDINACADGPTLLFLACKHGDPKAASMLLEAGADPNICRLTKSRSGREIAGPNVMHALANVTETYLQGIVRPPADEAVRECFKLVLDAGVNVNHVNCEGDTPLHQVKTPLMAQLLLDGGADPNAMNCRGNLPLHIAHSFDVMKMIISKTDIDMKDREASTILLKMLNGKFGSSGDEISDALQLLDLGADVHIVDNEGNSVLHHLATHEKIASPENPMMLERVMHDGLDPNLRNKQGQTALHRLACQRSYSGKPSVSSLRTFIELTKADINALDDKGQTPLFSALDKFAVSLEAMGNEFIPFMAEVGARFDDTDQRGRTLLHPAVRNCCGQRFEADADVLRLLIELGTDPQGIDAEGNTAWHEAVPQFSQWSVPLPLLQRITALGIDPKRANNQGRTPFHVVCDYNRLDPSKNTLFEYLLEQIGDINVKDFNGATALHTTATYSTDFTMRLLEAGADATMATNEGLNVFHLAARCRQSNTIGLLLEWLTVNTNEEEIHQLLNLKDKRGRAPLYYACAAGSYQSVDLLISAGAVVEMETYNGSALNGCADYVKDDMNWRSSSDADSGGVLVDDTRRPMHSYSQGRMQKTLDLVINNAAAPNWRLLDIAIAAVAEIATATDLQFGEKHGSVIHPDHDTIVECFMRARKSLGIENELPCAAEARLCLERRERKLSKIYSRTSKFALDDDDCDRFSIRLRQLMISQSYDAIPEYINEASPKLEDLYKVLVNLVELGFTRLLDTILTPETISILQTTSETSIASLLRVTCKSKEPNMPLVRVLASKGVRLDDVKQPEGGFLHVLSRGGRHPWWHIGQALPYLLKQGVDLEIRDKDGLTPLNASLENMDKPGWSSKATELLLQAGADPNSVDDAGKSCLSRAVENKKVFKILVQHGATVDHSELSAAILTKDIDLVEMILAAGADPNGRTVPNLSSDEEKQRLQLGVYTLTSLNELYPLDLVISEIGRKSDSDTELCMRMVELLLKCGADPNARFYHTTIAHRTVNRKGSNPNTTYDTRSNFLDTLLLHPSLDVNLRDNAGVPLLHTALKVGDERAARILIKRGADVRLTDSFGRNVLHLSSSVFCSKSLFDDIVALAPEILHQADKDGKTPLHSSLGNRDQYGRLEKVREGIETFVDMLIAAGADTCAKTENGDTPLHLLFMRPWSLLIDEDCVEVWQGPVKIIMDLFLSNGADINARNEAGETPIFTYFREADLHVQITRAYFEKQKPDLAQGYGFKGTEHWIDLEKQAAMEKEPILWAVLDKAGVNWTAVDAKGQSLLHIVAGRKVHGVRRRRERQGLMRVARFRFLMGKGLDPVAEDGEHRTALDVAAANRADDIMELFKAE</sequence>
<feature type="repeat" description="ANK" evidence="3">
    <location>
        <begin position="1126"/>
        <end position="1163"/>
    </location>
</feature>
<dbReference type="InterPro" id="IPR056884">
    <property type="entry name" value="NPHP3-like_N"/>
</dbReference>
<dbReference type="Gene3D" id="3.40.50.300">
    <property type="entry name" value="P-loop containing nucleotide triphosphate hydrolases"/>
    <property type="match status" value="1"/>
</dbReference>
<feature type="repeat" description="ANK" evidence="3">
    <location>
        <begin position="1562"/>
        <end position="1599"/>
    </location>
</feature>
<name>A0A8H4NYV7_9HYPO</name>
<dbReference type="PANTHER" id="PTHR24123">
    <property type="entry name" value="ANKYRIN REPEAT-CONTAINING"/>
    <property type="match status" value="1"/>
</dbReference>
<feature type="domain" description="NACHT" evidence="5">
    <location>
        <begin position="100"/>
        <end position="243"/>
    </location>
</feature>
<evidence type="ECO:0000256" key="4">
    <source>
        <dbReference type="SAM" id="MobiDB-lite"/>
    </source>
</evidence>
<dbReference type="EMBL" id="JAADJG010000061">
    <property type="protein sequence ID" value="KAF4456329.1"/>
    <property type="molecule type" value="Genomic_DNA"/>
</dbReference>
<accession>A0A8H4NYV7</accession>
<dbReference type="Pfam" id="PF24883">
    <property type="entry name" value="NPHP3_N"/>
    <property type="match status" value="1"/>
</dbReference>
<comment type="caution">
    <text evidence="6">The sequence shown here is derived from an EMBL/GenBank/DDBJ whole genome shotgun (WGS) entry which is preliminary data.</text>
</comment>
<dbReference type="PROSITE" id="PS50088">
    <property type="entry name" value="ANK_REPEAT"/>
    <property type="match status" value="6"/>
</dbReference>
<dbReference type="PANTHER" id="PTHR24123:SF33">
    <property type="entry name" value="PROTEIN HOS4"/>
    <property type="match status" value="1"/>
</dbReference>
<keyword evidence="7" id="KW-1185">Reference proteome</keyword>
<dbReference type="PROSITE" id="PS50837">
    <property type="entry name" value="NACHT"/>
    <property type="match status" value="1"/>
</dbReference>
<dbReference type="Proteomes" id="UP000605986">
    <property type="component" value="Unassembled WGS sequence"/>
</dbReference>
<feature type="repeat" description="ANK" evidence="3">
    <location>
        <begin position="741"/>
        <end position="773"/>
    </location>
</feature>
<dbReference type="OrthoDB" id="21416at2759"/>
<organism evidence="6 7">
    <name type="scientific">Fusarium austroafricanum</name>
    <dbReference type="NCBI Taxonomy" id="2364996"/>
    <lineage>
        <taxon>Eukaryota</taxon>
        <taxon>Fungi</taxon>
        <taxon>Dikarya</taxon>
        <taxon>Ascomycota</taxon>
        <taxon>Pezizomycotina</taxon>
        <taxon>Sordariomycetes</taxon>
        <taxon>Hypocreomycetidae</taxon>
        <taxon>Hypocreales</taxon>
        <taxon>Nectriaceae</taxon>
        <taxon>Fusarium</taxon>
        <taxon>Fusarium concolor species complex</taxon>
    </lineage>
</organism>
<dbReference type="InterPro" id="IPR051165">
    <property type="entry name" value="Multifunctional_ANK_Repeat"/>
</dbReference>
<dbReference type="InterPro" id="IPR027417">
    <property type="entry name" value="P-loop_NTPase"/>
</dbReference>
<dbReference type="SUPFAM" id="SSF48403">
    <property type="entry name" value="Ankyrin repeat"/>
    <property type="match status" value="4"/>
</dbReference>
<dbReference type="SMART" id="SM00248">
    <property type="entry name" value="ANK"/>
    <property type="match status" value="20"/>
</dbReference>
<dbReference type="Pfam" id="PF00023">
    <property type="entry name" value="Ank"/>
    <property type="match status" value="1"/>
</dbReference>
<dbReference type="PROSITE" id="PS50297">
    <property type="entry name" value="ANK_REP_REGION"/>
    <property type="match status" value="4"/>
</dbReference>
<keyword evidence="2 3" id="KW-0040">ANK repeat</keyword>
<dbReference type="InterPro" id="IPR007111">
    <property type="entry name" value="NACHT_NTPase"/>
</dbReference>
<evidence type="ECO:0000313" key="6">
    <source>
        <dbReference type="EMBL" id="KAF4456329.1"/>
    </source>
</evidence>
<evidence type="ECO:0000256" key="3">
    <source>
        <dbReference type="PROSITE-ProRule" id="PRU00023"/>
    </source>
</evidence>
<evidence type="ECO:0000256" key="2">
    <source>
        <dbReference type="ARBA" id="ARBA00023043"/>
    </source>
</evidence>
<protein>
    <recommendedName>
        <fullName evidence="5">NACHT domain-containing protein</fullName>
    </recommendedName>
</protein>
<feature type="repeat" description="ANK" evidence="3">
    <location>
        <begin position="1239"/>
        <end position="1271"/>
    </location>
</feature>
<gene>
    <name evidence="6" type="ORF">F53441_1488</name>
</gene>
<dbReference type="InterPro" id="IPR002110">
    <property type="entry name" value="Ankyrin_rpt"/>
</dbReference>
<dbReference type="Pfam" id="PF12796">
    <property type="entry name" value="Ank_2"/>
    <property type="match status" value="2"/>
</dbReference>
<evidence type="ECO:0000259" key="5">
    <source>
        <dbReference type="PROSITE" id="PS50837"/>
    </source>
</evidence>